<protein>
    <submittedName>
        <fullName evidence="1">Uncharacterized protein</fullName>
    </submittedName>
</protein>
<dbReference type="RefSeq" id="WP_157632624.1">
    <property type="nucleotide sequence ID" value="NZ_LRXL01000049.1"/>
</dbReference>
<reference evidence="1 2" key="1">
    <citation type="submission" date="2016-02" db="EMBL/GenBank/DDBJ databases">
        <title>Ulvibacter sp. LPB0005, isolated from Thais luteostoma.</title>
        <authorList>
            <person name="Shin S.-K."/>
            <person name="Yi H."/>
        </authorList>
    </citation>
    <scope>NUCLEOTIDE SEQUENCE [LARGE SCALE GENOMIC DNA]</scope>
    <source>
        <strain evidence="1 2">LPB0005</strain>
    </source>
</reference>
<comment type="caution">
    <text evidence="1">The sequence shown here is derived from an EMBL/GenBank/DDBJ whole genome shotgun (WGS) entry which is preliminary data.</text>
</comment>
<dbReference type="Gene3D" id="2.60.120.10">
    <property type="entry name" value="Jelly Rolls"/>
    <property type="match status" value="1"/>
</dbReference>
<gene>
    <name evidence="1" type="ORF">ULVI_12565</name>
</gene>
<dbReference type="Proteomes" id="UP000077013">
    <property type="component" value="Unassembled WGS sequence"/>
</dbReference>
<organism evidence="1 2">
    <name type="scientific">Cochleicola gelatinilyticus</name>
    <dbReference type="NCBI Taxonomy" id="1763537"/>
    <lineage>
        <taxon>Bacteria</taxon>
        <taxon>Pseudomonadati</taxon>
        <taxon>Bacteroidota</taxon>
        <taxon>Flavobacteriia</taxon>
        <taxon>Flavobacteriales</taxon>
        <taxon>Flavobacteriaceae</taxon>
        <taxon>Cochleicola</taxon>
    </lineage>
</organism>
<accession>A0A167G8J6</accession>
<dbReference type="EMBL" id="LRXL01000049">
    <property type="protein sequence ID" value="OAB77329.1"/>
    <property type="molecule type" value="Genomic_DNA"/>
</dbReference>
<proteinExistence type="predicted"/>
<evidence type="ECO:0000313" key="1">
    <source>
        <dbReference type="EMBL" id="OAB77329.1"/>
    </source>
</evidence>
<dbReference type="SUPFAM" id="SSF51182">
    <property type="entry name" value="RmlC-like cupins"/>
    <property type="match status" value="1"/>
</dbReference>
<dbReference type="OrthoDB" id="826649at2"/>
<dbReference type="InterPro" id="IPR014710">
    <property type="entry name" value="RmlC-like_jellyroll"/>
</dbReference>
<dbReference type="STRING" id="1763537.ULVI_12565"/>
<dbReference type="InterPro" id="IPR011051">
    <property type="entry name" value="RmlC_Cupin_sf"/>
</dbReference>
<keyword evidence="2" id="KW-1185">Reference proteome</keyword>
<evidence type="ECO:0000313" key="2">
    <source>
        <dbReference type="Proteomes" id="UP000077013"/>
    </source>
</evidence>
<dbReference type="AlphaFoldDB" id="A0A167G8J6"/>
<sequence length="117" mass="13741">MSSVKRMYVTTNKTTEQVRAWMAHRVESRWLSCSFGAFEVQIIPVIDWEKPVASERRLTFTLTFETPQVLYIPPGYAIGFKASVEKSIMLIFSDYSMGEIEDNYKFSVENFKDWKYD</sequence>
<name>A0A167G8J6_9FLAO</name>